<dbReference type="InterPro" id="IPR000064">
    <property type="entry name" value="NLP_P60_dom"/>
</dbReference>
<evidence type="ECO:0000313" key="6">
    <source>
        <dbReference type="EMBL" id="GAA5160756.1"/>
    </source>
</evidence>
<protein>
    <recommendedName>
        <fullName evidence="5">NlpC/P60 domain-containing protein</fullName>
    </recommendedName>
</protein>
<evidence type="ECO:0000256" key="3">
    <source>
        <dbReference type="ARBA" id="ARBA00022801"/>
    </source>
</evidence>
<reference evidence="7" key="1">
    <citation type="journal article" date="2019" name="Int. J. Syst. Evol. Microbiol.">
        <title>The Global Catalogue of Microorganisms (GCM) 10K type strain sequencing project: providing services to taxonomists for standard genome sequencing and annotation.</title>
        <authorList>
            <consortium name="The Broad Institute Genomics Platform"/>
            <consortium name="The Broad Institute Genome Sequencing Center for Infectious Disease"/>
            <person name="Wu L."/>
            <person name="Ma J."/>
        </authorList>
    </citation>
    <scope>NUCLEOTIDE SEQUENCE [LARGE SCALE GENOMIC DNA]</scope>
    <source>
        <strain evidence="7">JCM 18303</strain>
    </source>
</reference>
<sequence length="430" mass="42086">MGAHRARRGVQATTRFAAFPVAEVPARPVGGPAHARPAERQRALSAVAMTAVGAGAAVTMTGTLAAVPTVPPPPTPADTGTFAQPITLAADQAATPRAAQTAPAPAAVAAPVAPAGQATPLAAPASVIIGDAPSVVPAPDLAAPTAAVAPTALPVPAAVIAAIPAQAAAPAIEAIPAPALAAPAAQPLAAPTAQPLAVPAAQPLAAPAPAVPVAAAPAPVVQPAALAPAAAPAAAPAPAPAAPVQQAKNIAAPGALGALATPAPAAAGGTVAAVDLHQTGANEIAALSRSIDIGQQAVQTAQAAAAQAAKPIFQGKPLPTAALEKAMTKIGRPYVWGAVGPGSFDCSGLVQWAYKQIGKDLPRTSRQQSQVGTPVSRDQLQPGDLVFFNSPVSHVGIYVGDNKILNAVETGRPVQITSMARQKFHNARRI</sequence>
<name>A0ABP9QEX2_9PSEU</name>
<evidence type="ECO:0000256" key="2">
    <source>
        <dbReference type="ARBA" id="ARBA00022670"/>
    </source>
</evidence>
<dbReference type="InterPro" id="IPR038765">
    <property type="entry name" value="Papain-like_cys_pep_sf"/>
</dbReference>
<evidence type="ECO:0000256" key="1">
    <source>
        <dbReference type="ARBA" id="ARBA00007074"/>
    </source>
</evidence>
<feature type="domain" description="NlpC/P60" evidence="5">
    <location>
        <begin position="316"/>
        <end position="430"/>
    </location>
</feature>
<dbReference type="SUPFAM" id="SSF54001">
    <property type="entry name" value="Cysteine proteinases"/>
    <property type="match status" value="1"/>
</dbReference>
<comment type="caution">
    <text evidence="6">The sequence shown here is derived from an EMBL/GenBank/DDBJ whole genome shotgun (WGS) entry which is preliminary data.</text>
</comment>
<dbReference type="EMBL" id="BAABJP010000021">
    <property type="protein sequence ID" value="GAA5160756.1"/>
    <property type="molecule type" value="Genomic_DNA"/>
</dbReference>
<dbReference type="Pfam" id="PF00877">
    <property type="entry name" value="NLPC_P60"/>
    <property type="match status" value="1"/>
</dbReference>
<dbReference type="PANTHER" id="PTHR47053:SF1">
    <property type="entry name" value="MUREIN DD-ENDOPEPTIDASE MEPH-RELATED"/>
    <property type="match status" value="1"/>
</dbReference>
<dbReference type="PANTHER" id="PTHR47053">
    <property type="entry name" value="MUREIN DD-ENDOPEPTIDASE MEPH-RELATED"/>
    <property type="match status" value="1"/>
</dbReference>
<keyword evidence="2" id="KW-0645">Protease</keyword>
<keyword evidence="7" id="KW-1185">Reference proteome</keyword>
<evidence type="ECO:0000313" key="7">
    <source>
        <dbReference type="Proteomes" id="UP001428817"/>
    </source>
</evidence>
<keyword evidence="4" id="KW-0788">Thiol protease</keyword>
<comment type="similarity">
    <text evidence="1">Belongs to the peptidase C40 family.</text>
</comment>
<gene>
    <name evidence="6" type="ORF">GCM10023321_43970</name>
</gene>
<dbReference type="InterPro" id="IPR051202">
    <property type="entry name" value="Peptidase_C40"/>
</dbReference>
<organism evidence="6 7">
    <name type="scientific">Pseudonocardia eucalypti</name>
    <dbReference type="NCBI Taxonomy" id="648755"/>
    <lineage>
        <taxon>Bacteria</taxon>
        <taxon>Bacillati</taxon>
        <taxon>Actinomycetota</taxon>
        <taxon>Actinomycetes</taxon>
        <taxon>Pseudonocardiales</taxon>
        <taxon>Pseudonocardiaceae</taxon>
        <taxon>Pseudonocardia</taxon>
    </lineage>
</organism>
<dbReference type="Gene3D" id="3.90.1720.10">
    <property type="entry name" value="endopeptidase domain like (from Nostoc punctiforme)"/>
    <property type="match status" value="1"/>
</dbReference>
<keyword evidence="3" id="KW-0378">Hydrolase</keyword>
<evidence type="ECO:0000256" key="4">
    <source>
        <dbReference type="ARBA" id="ARBA00022807"/>
    </source>
</evidence>
<accession>A0ABP9QEX2</accession>
<dbReference type="Proteomes" id="UP001428817">
    <property type="component" value="Unassembled WGS sequence"/>
</dbReference>
<dbReference type="PROSITE" id="PS51935">
    <property type="entry name" value="NLPC_P60"/>
    <property type="match status" value="1"/>
</dbReference>
<evidence type="ECO:0000259" key="5">
    <source>
        <dbReference type="PROSITE" id="PS51935"/>
    </source>
</evidence>
<proteinExistence type="inferred from homology"/>